<evidence type="ECO:0000313" key="3">
    <source>
        <dbReference type="Proteomes" id="UP000001887"/>
    </source>
</evidence>
<dbReference type="Gene3D" id="3.20.20.150">
    <property type="entry name" value="Divalent-metal-dependent TIM barrel enzymes"/>
    <property type="match status" value="1"/>
</dbReference>
<proteinExistence type="predicted"/>
<keyword evidence="3" id="KW-1185">Reference proteome</keyword>
<accession>D2QXL4</accession>
<reference evidence="2 3" key="1">
    <citation type="journal article" date="2009" name="Stand. Genomic Sci.">
        <title>Complete genome sequence of Pirellula staleyi type strain (ATCC 27377).</title>
        <authorList>
            <person name="Clum A."/>
            <person name="Tindall B.J."/>
            <person name="Sikorski J."/>
            <person name="Ivanova N."/>
            <person name="Mavrommatis K."/>
            <person name="Lucas S."/>
            <person name="Glavina del Rio T."/>
            <person name="Nolan M."/>
            <person name="Chen F."/>
            <person name="Tice H."/>
            <person name="Pitluck S."/>
            <person name="Cheng J.F."/>
            <person name="Chertkov O."/>
            <person name="Brettin T."/>
            <person name="Han C."/>
            <person name="Detter J.C."/>
            <person name="Kuske C."/>
            <person name="Bruce D."/>
            <person name="Goodwin L."/>
            <person name="Ovchinikova G."/>
            <person name="Pati A."/>
            <person name="Mikhailova N."/>
            <person name="Chen A."/>
            <person name="Palaniappan K."/>
            <person name="Land M."/>
            <person name="Hauser L."/>
            <person name="Chang Y.J."/>
            <person name="Jeffries C.D."/>
            <person name="Chain P."/>
            <person name="Rohde M."/>
            <person name="Goker M."/>
            <person name="Bristow J."/>
            <person name="Eisen J.A."/>
            <person name="Markowitz V."/>
            <person name="Hugenholtz P."/>
            <person name="Kyrpides N.C."/>
            <person name="Klenk H.P."/>
            <person name="Lapidus A."/>
        </authorList>
    </citation>
    <scope>NUCLEOTIDE SEQUENCE [LARGE SCALE GENOMIC DNA]</scope>
    <source>
        <strain evidence="3">ATCC 27377 / DSM 6068 / ICPB 4128</strain>
    </source>
</reference>
<sequence length="338" mass="37215" precursor="true">MLLETLDAAAADTLVRRTMKSMLPKLLLALLVALSGLPLSAIVHAEEPADVPAVLGRENLVAWCIVPFDKSKRSPEDRAAMLRKLGFTKFAYDYRAEHVPTFDAEIEALQREKVELFAWWFPTTMNPEAESILRVIEKHKIHPQLWVMGSGGKTTTDAEQATRVQEEAARIRVIAERAKMLGLKVGLYNHGGWFGEPENQLAVIEALAMENVGIVYNLHHGHDHLARFPKLLEQMKPKLLCLNLNGMVPDGERQGQKILPLGQGSLDLDVLQTIVKSGYSGPIGIIGHTQDDAEARLLDNLEGLSWLTSQMNADGDIIGNATSKPTTRTPSPLGNRSG</sequence>
<dbReference type="EMBL" id="CP001848">
    <property type="protein sequence ID" value="ADB16199.1"/>
    <property type="molecule type" value="Genomic_DNA"/>
</dbReference>
<dbReference type="STRING" id="530564.Psta_1524"/>
<evidence type="ECO:0000256" key="1">
    <source>
        <dbReference type="SAM" id="MobiDB-lite"/>
    </source>
</evidence>
<feature type="region of interest" description="Disordered" evidence="1">
    <location>
        <begin position="316"/>
        <end position="338"/>
    </location>
</feature>
<dbReference type="GO" id="GO:0016853">
    <property type="term" value="F:isomerase activity"/>
    <property type="evidence" value="ECO:0007669"/>
    <property type="project" value="UniProtKB-KW"/>
</dbReference>
<keyword evidence="2" id="KW-0413">Isomerase</keyword>
<dbReference type="AlphaFoldDB" id="D2QXL4"/>
<dbReference type="InterPro" id="IPR036237">
    <property type="entry name" value="Xyl_isomerase-like_sf"/>
</dbReference>
<evidence type="ECO:0000313" key="2">
    <source>
        <dbReference type="EMBL" id="ADB16199.1"/>
    </source>
</evidence>
<dbReference type="eggNOG" id="COG1082">
    <property type="taxonomic scope" value="Bacteria"/>
</dbReference>
<organism evidence="2 3">
    <name type="scientific">Pirellula staleyi (strain ATCC 27377 / DSM 6068 / ICPB 4128)</name>
    <name type="common">Pirella staleyi</name>
    <dbReference type="NCBI Taxonomy" id="530564"/>
    <lineage>
        <taxon>Bacteria</taxon>
        <taxon>Pseudomonadati</taxon>
        <taxon>Planctomycetota</taxon>
        <taxon>Planctomycetia</taxon>
        <taxon>Pirellulales</taxon>
        <taxon>Pirellulaceae</taxon>
        <taxon>Pirellula</taxon>
    </lineage>
</organism>
<dbReference type="HOGENOM" id="CLU_074572_0_0_0"/>
<dbReference type="SUPFAM" id="SSF51658">
    <property type="entry name" value="Xylose isomerase-like"/>
    <property type="match status" value="1"/>
</dbReference>
<name>D2QXL4_PIRSD</name>
<feature type="compositionally biased region" description="Polar residues" evidence="1">
    <location>
        <begin position="320"/>
        <end position="338"/>
    </location>
</feature>
<dbReference type="KEGG" id="psl:Psta_1524"/>
<dbReference type="Proteomes" id="UP000001887">
    <property type="component" value="Chromosome"/>
</dbReference>
<protein>
    <submittedName>
        <fullName evidence="2">Xylose isomerase domain protein TIM barrel</fullName>
    </submittedName>
</protein>
<gene>
    <name evidence="2" type="ordered locus">Psta_1524</name>
</gene>